<dbReference type="CDD" id="cd01948">
    <property type="entry name" value="EAL"/>
    <property type="match status" value="1"/>
</dbReference>
<keyword evidence="4" id="KW-1185">Reference proteome</keyword>
<name>A0ABT2SPA2_9FIRM</name>
<proteinExistence type="predicted"/>
<dbReference type="SUPFAM" id="SSF55073">
    <property type="entry name" value="Nucleotide cyclase"/>
    <property type="match status" value="1"/>
</dbReference>
<dbReference type="RefSeq" id="WP_262655590.1">
    <property type="nucleotide sequence ID" value="NZ_JAOQKE010000022.1"/>
</dbReference>
<sequence length="454" mass="52974">MEQKDKRDALMNREILQKIASLEERVKTDPLTGLLSFSRFKEEVEYLMKEGYARDHLMIYTDFRGFKYFNQKYGYLTGDQLLKAFSKYIIEMMPEGIESCFTRIVSDQFLLLMPCEYGEEETCEIIKRINREFVRRMNLRFPQSNMIIRTGVYKIRTDCPGVSSAIDAANYARKQINNNNGECVVIYDERLRKQQHLENEIMNGLDDALLKREFQVYFQPKIALDDYRIVGAEALVRWIRPDGTMLRPDFFIPLYEKNGRIAELDYYIFEEVASFIQKNQKEGRKLVPISVNVSALHCMNEQAAEKYLQILKKYEVDPGMLEMELTETATVLQYDWINRLFGSFRKAGFRTSLDDFGSGYSILNLIMDVPLDVVKLDRIFIEKCDKSEREIQFLTQIITMLKNLGFYVLCEGVEKKEQALILKKAGCDGIQGNWFSEAVPADQFEKLLNVPVTL</sequence>
<dbReference type="InterPro" id="IPR001633">
    <property type="entry name" value="EAL_dom"/>
</dbReference>
<dbReference type="PROSITE" id="PS50887">
    <property type="entry name" value="GGDEF"/>
    <property type="match status" value="1"/>
</dbReference>
<dbReference type="InterPro" id="IPR000160">
    <property type="entry name" value="GGDEF_dom"/>
</dbReference>
<gene>
    <name evidence="3" type="ORF">OCV47_13445</name>
</gene>
<evidence type="ECO:0000259" key="2">
    <source>
        <dbReference type="PROSITE" id="PS50887"/>
    </source>
</evidence>
<evidence type="ECO:0000259" key="1">
    <source>
        <dbReference type="PROSITE" id="PS50883"/>
    </source>
</evidence>
<dbReference type="Gene3D" id="3.30.70.270">
    <property type="match status" value="1"/>
</dbReference>
<dbReference type="Pfam" id="PF00563">
    <property type="entry name" value="EAL"/>
    <property type="match status" value="1"/>
</dbReference>
<feature type="domain" description="GGDEF" evidence="2">
    <location>
        <begin position="54"/>
        <end position="189"/>
    </location>
</feature>
<dbReference type="EMBL" id="JAOQKE010000022">
    <property type="protein sequence ID" value="MCU6726325.1"/>
    <property type="molecule type" value="Genomic_DNA"/>
</dbReference>
<protein>
    <submittedName>
        <fullName evidence="3">GGDEF domain-containing phosphodiesterase</fullName>
    </submittedName>
</protein>
<dbReference type="PROSITE" id="PS50883">
    <property type="entry name" value="EAL"/>
    <property type="match status" value="1"/>
</dbReference>
<dbReference type="SUPFAM" id="SSF141868">
    <property type="entry name" value="EAL domain-like"/>
    <property type="match status" value="1"/>
</dbReference>
<feature type="domain" description="EAL" evidence="1">
    <location>
        <begin position="198"/>
        <end position="452"/>
    </location>
</feature>
<reference evidence="3 4" key="1">
    <citation type="journal article" date="2021" name="ISME Commun">
        <title>Automated analysis of genomic sequences facilitates high-throughput and comprehensive description of bacteria.</title>
        <authorList>
            <person name="Hitch T.C.A."/>
        </authorList>
    </citation>
    <scope>NUCLEOTIDE SEQUENCE [LARGE SCALE GENOMIC DNA]</scope>
    <source>
        <strain evidence="3 4">Sanger_29</strain>
    </source>
</reference>
<dbReference type="Proteomes" id="UP001652338">
    <property type="component" value="Unassembled WGS sequence"/>
</dbReference>
<dbReference type="SMART" id="SM00267">
    <property type="entry name" value="GGDEF"/>
    <property type="match status" value="1"/>
</dbReference>
<dbReference type="Pfam" id="PF00990">
    <property type="entry name" value="GGDEF"/>
    <property type="match status" value="1"/>
</dbReference>
<dbReference type="InterPro" id="IPR029787">
    <property type="entry name" value="Nucleotide_cyclase"/>
</dbReference>
<dbReference type="InterPro" id="IPR050706">
    <property type="entry name" value="Cyclic-di-GMP_PDE-like"/>
</dbReference>
<evidence type="ECO:0000313" key="4">
    <source>
        <dbReference type="Proteomes" id="UP001652338"/>
    </source>
</evidence>
<dbReference type="InterPro" id="IPR043128">
    <property type="entry name" value="Rev_trsase/Diguanyl_cyclase"/>
</dbReference>
<organism evidence="3 4">
    <name type="scientific">Muricoprocola aceti</name>
    <dbReference type="NCBI Taxonomy" id="2981772"/>
    <lineage>
        <taxon>Bacteria</taxon>
        <taxon>Bacillati</taxon>
        <taxon>Bacillota</taxon>
        <taxon>Clostridia</taxon>
        <taxon>Lachnospirales</taxon>
        <taxon>Lachnospiraceae</taxon>
        <taxon>Muricoprocola</taxon>
    </lineage>
</organism>
<evidence type="ECO:0000313" key="3">
    <source>
        <dbReference type="EMBL" id="MCU6726325.1"/>
    </source>
</evidence>
<dbReference type="SMART" id="SM00052">
    <property type="entry name" value="EAL"/>
    <property type="match status" value="1"/>
</dbReference>
<dbReference type="Gene3D" id="3.20.20.450">
    <property type="entry name" value="EAL domain"/>
    <property type="match status" value="1"/>
</dbReference>
<dbReference type="PANTHER" id="PTHR33121">
    <property type="entry name" value="CYCLIC DI-GMP PHOSPHODIESTERASE PDEF"/>
    <property type="match status" value="1"/>
</dbReference>
<dbReference type="PANTHER" id="PTHR33121:SF71">
    <property type="entry name" value="OXYGEN SENSOR PROTEIN DOSP"/>
    <property type="match status" value="1"/>
</dbReference>
<accession>A0ABT2SPA2</accession>
<comment type="caution">
    <text evidence="3">The sequence shown here is derived from an EMBL/GenBank/DDBJ whole genome shotgun (WGS) entry which is preliminary data.</text>
</comment>
<dbReference type="InterPro" id="IPR035919">
    <property type="entry name" value="EAL_sf"/>
</dbReference>